<sequence length="84" mass="9417">MADTSTSSSTAPSDAEREEMLDRMLTRLALADDDKLEPLLVRILPYSISSLASPSPSIRKSFWLLSCPVRASLMKFRRTVRDSQ</sequence>
<evidence type="ECO:0000313" key="2">
    <source>
        <dbReference type="EMBL" id="KAG6534872.1"/>
    </source>
</evidence>
<dbReference type="InterPro" id="IPR024372">
    <property type="entry name" value="Ecm29_N"/>
</dbReference>
<proteinExistence type="predicted"/>
<gene>
    <name evidence="2" type="ORF">ZIOFF_008778</name>
</gene>
<feature type="domain" description="Proteasome component Ecm29 N-terminal" evidence="1">
    <location>
        <begin position="21"/>
        <end position="60"/>
    </location>
</feature>
<organism evidence="2 3">
    <name type="scientific">Zingiber officinale</name>
    <name type="common">Ginger</name>
    <name type="synonym">Amomum zingiber</name>
    <dbReference type="NCBI Taxonomy" id="94328"/>
    <lineage>
        <taxon>Eukaryota</taxon>
        <taxon>Viridiplantae</taxon>
        <taxon>Streptophyta</taxon>
        <taxon>Embryophyta</taxon>
        <taxon>Tracheophyta</taxon>
        <taxon>Spermatophyta</taxon>
        <taxon>Magnoliopsida</taxon>
        <taxon>Liliopsida</taxon>
        <taxon>Zingiberales</taxon>
        <taxon>Zingiberaceae</taxon>
        <taxon>Zingiber</taxon>
    </lineage>
</organism>
<keyword evidence="3" id="KW-1185">Reference proteome</keyword>
<dbReference type="AlphaFoldDB" id="A0A8J5HZD4"/>
<dbReference type="GO" id="GO:0043248">
    <property type="term" value="P:proteasome assembly"/>
    <property type="evidence" value="ECO:0007669"/>
    <property type="project" value="InterPro"/>
</dbReference>
<accession>A0A8J5HZD4</accession>
<dbReference type="Proteomes" id="UP000734854">
    <property type="component" value="Unassembled WGS sequence"/>
</dbReference>
<dbReference type="GO" id="GO:0060090">
    <property type="term" value="F:molecular adaptor activity"/>
    <property type="evidence" value="ECO:0007669"/>
    <property type="project" value="InterPro"/>
</dbReference>
<evidence type="ECO:0000259" key="1">
    <source>
        <dbReference type="Pfam" id="PF13001"/>
    </source>
</evidence>
<comment type="caution">
    <text evidence="2">The sequence shown here is derived from an EMBL/GenBank/DDBJ whole genome shotgun (WGS) entry which is preliminary data.</text>
</comment>
<name>A0A8J5HZD4_ZINOF</name>
<reference evidence="2 3" key="1">
    <citation type="submission" date="2020-08" db="EMBL/GenBank/DDBJ databases">
        <title>Plant Genome Project.</title>
        <authorList>
            <person name="Zhang R.-G."/>
        </authorList>
    </citation>
    <scope>NUCLEOTIDE SEQUENCE [LARGE SCALE GENOMIC DNA]</scope>
    <source>
        <tissue evidence="2">Rhizome</tissue>
    </source>
</reference>
<evidence type="ECO:0000313" key="3">
    <source>
        <dbReference type="Proteomes" id="UP000734854"/>
    </source>
</evidence>
<dbReference type="Pfam" id="PF13001">
    <property type="entry name" value="ECM29_N"/>
    <property type="match status" value="1"/>
</dbReference>
<dbReference type="EMBL" id="JACMSC010000002">
    <property type="protein sequence ID" value="KAG6534872.1"/>
    <property type="molecule type" value="Genomic_DNA"/>
</dbReference>
<protein>
    <recommendedName>
        <fullName evidence="1">Proteasome component Ecm29 N-terminal domain-containing protein</fullName>
    </recommendedName>
</protein>